<dbReference type="SUPFAM" id="SSF103084">
    <property type="entry name" value="Holliday junction resolvase RusA"/>
    <property type="match status" value="1"/>
</dbReference>
<dbReference type="EMBL" id="UHDK01000001">
    <property type="protein sequence ID" value="SUM32094.1"/>
    <property type="molecule type" value="Genomic_DNA"/>
</dbReference>
<dbReference type="STRING" id="1293.SH09_10820"/>
<reference evidence="1 2" key="1">
    <citation type="submission" date="2018-06" db="EMBL/GenBank/DDBJ databases">
        <authorList>
            <consortium name="Pathogen Informatics"/>
            <person name="Doyle S."/>
        </authorList>
    </citation>
    <scope>NUCLEOTIDE SEQUENCE [LARGE SCALE GENOMIC DNA]</scope>
    <source>
        <strain evidence="1 2">NCTC12195</strain>
    </source>
</reference>
<gene>
    <name evidence="1" type="ORF">NCTC12195_01534</name>
</gene>
<dbReference type="GO" id="GO:0006310">
    <property type="term" value="P:DNA recombination"/>
    <property type="evidence" value="ECO:0007669"/>
    <property type="project" value="InterPro"/>
</dbReference>
<protein>
    <submittedName>
        <fullName evidence="1">Putative resolvase</fullName>
    </submittedName>
</protein>
<accession>A0A380FFX9</accession>
<dbReference type="GO" id="GO:0000287">
    <property type="term" value="F:magnesium ion binding"/>
    <property type="evidence" value="ECO:0007669"/>
    <property type="project" value="InterPro"/>
</dbReference>
<sequence>MEKIELKVDVPVSSPRPRFRNTGKFVQTYMPQSYMAHKENLRWQMPMLMIDKPIKLIIEFYFPLLKSWE</sequence>
<dbReference type="InterPro" id="IPR008822">
    <property type="entry name" value="Endonuclease_RusA-like"/>
</dbReference>
<dbReference type="GO" id="GO:0006281">
    <property type="term" value="P:DNA repair"/>
    <property type="evidence" value="ECO:0007669"/>
    <property type="project" value="InterPro"/>
</dbReference>
<dbReference type="InterPro" id="IPR036614">
    <property type="entry name" value="RusA-like_sf"/>
</dbReference>
<evidence type="ECO:0000313" key="1">
    <source>
        <dbReference type="EMBL" id="SUM32094.1"/>
    </source>
</evidence>
<dbReference type="Proteomes" id="UP000255277">
    <property type="component" value="Unassembled WGS sequence"/>
</dbReference>
<proteinExistence type="predicted"/>
<name>A0A380FFX9_STAGA</name>
<evidence type="ECO:0000313" key="2">
    <source>
        <dbReference type="Proteomes" id="UP000255277"/>
    </source>
</evidence>
<organism evidence="1 2">
    <name type="scientific">Staphylococcus gallinarum</name>
    <dbReference type="NCBI Taxonomy" id="1293"/>
    <lineage>
        <taxon>Bacteria</taxon>
        <taxon>Bacillati</taxon>
        <taxon>Bacillota</taxon>
        <taxon>Bacilli</taxon>
        <taxon>Bacillales</taxon>
        <taxon>Staphylococcaceae</taxon>
        <taxon>Staphylococcus</taxon>
    </lineage>
</organism>
<dbReference type="Pfam" id="PF05866">
    <property type="entry name" value="RusA"/>
    <property type="match status" value="1"/>
</dbReference>
<dbReference type="AlphaFoldDB" id="A0A380FFX9"/>